<organism evidence="1 2">
    <name type="scientific">Lentihominibacter faecis</name>
    <dbReference type="NCBI Taxonomy" id="2764712"/>
    <lineage>
        <taxon>Bacteria</taxon>
        <taxon>Bacillati</taxon>
        <taxon>Bacillota</taxon>
        <taxon>Clostridia</taxon>
        <taxon>Peptostreptococcales</taxon>
        <taxon>Anaerovoracaceae</taxon>
        <taxon>Lentihominibacter</taxon>
    </lineage>
</organism>
<name>A0A923NB63_9FIRM</name>
<gene>
    <name evidence="1" type="ORF">H8876_02130</name>
</gene>
<keyword evidence="2" id="KW-1185">Reference proteome</keyword>
<dbReference type="AlphaFoldDB" id="A0A923NB63"/>
<evidence type="ECO:0000313" key="1">
    <source>
        <dbReference type="EMBL" id="MBC5998803.1"/>
    </source>
</evidence>
<proteinExistence type="predicted"/>
<sequence>MDMIWQATLDGYVKLLYDNDPQGPLLESIRDFEKRFCQVAEENRGNPDVAGVLSRAGLQDEYNRLYMASINRNNDYSAVSAEDQPQVFDYQKEQRLPTVHEFLNSYRLVYEEIRPNAREATSRAYEKLFEVEKRTDDLIEAQMIIEREKLILNTVIADYKELAEDFLKAADPNYEITSSVVKLSAGTYASASSLDEITYMGEIARGKADDLAVQNLVKIELMVQFMSLIYAWEHTKRKVREGGPRIGEYAQAMVVTREKTRSCYRFMSRDMGIDFDKMESTPFYRIMLLNPKGLDELWRIKKVMHPDNIKASRYVLFEEILPDRSLEDILLSPQKEPYYEPVDTIHDDPGLDDEYLAIAAELNKDIPYFRRNRTDAELREQRKAAKNGFSSEKLLQNMKQLNQKLSQGAGGAAAGAAGAAGGFTGGLRNMSPDMKKTLGKSAAKGAAATAAKEVGRGLLRGLFRK</sequence>
<dbReference type="RefSeq" id="WP_249286332.1">
    <property type="nucleotide sequence ID" value="NZ_JACRWC010000035.1"/>
</dbReference>
<comment type="caution">
    <text evidence="1">The sequence shown here is derived from an EMBL/GenBank/DDBJ whole genome shotgun (WGS) entry which is preliminary data.</text>
</comment>
<protein>
    <submittedName>
        <fullName evidence="1">Uncharacterized protein</fullName>
    </submittedName>
</protein>
<dbReference type="EMBL" id="JACRWC010000035">
    <property type="protein sequence ID" value="MBC5998803.1"/>
    <property type="molecule type" value="Genomic_DNA"/>
</dbReference>
<accession>A0A923NB63</accession>
<dbReference type="Proteomes" id="UP000644115">
    <property type="component" value="Unassembled WGS sequence"/>
</dbReference>
<reference evidence="1" key="1">
    <citation type="submission" date="2020-08" db="EMBL/GenBank/DDBJ databases">
        <authorList>
            <person name="Liu C."/>
            <person name="Sun Q."/>
        </authorList>
    </citation>
    <scope>NUCLEOTIDE SEQUENCE</scope>
    <source>
        <strain evidence="1">BX16</strain>
    </source>
</reference>
<evidence type="ECO:0000313" key="2">
    <source>
        <dbReference type="Proteomes" id="UP000644115"/>
    </source>
</evidence>